<dbReference type="InterPro" id="IPR001173">
    <property type="entry name" value="Glyco_trans_2-like"/>
</dbReference>
<dbReference type="Pfam" id="PF00535">
    <property type="entry name" value="Glycos_transf_2"/>
    <property type="match status" value="1"/>
</dbReference>
<gene>
    <name evidence="3" type="ORF">COV53_00345</name>
</gene>
<feature type="domain" description="Glycosyltransferase 2-like" evidence="2">
    <location>
        <begin position="4"/>
        <end position="121"/>
    </location>
</feature>
<dbReference type="PANTHER" id="PTHR43179">
    <property type="entry name" value="RHAMNOSYLTRANSFERASE WBBL"/>
    <property type="match status" value="1"/>
</dbReference>
<name>A0A2H0NJ77_9BACT</name>
<dbReference type="Proteomes" id="UP000230707">
    <property type="component" value="Unassembled WGS sequence"/>
</dbReference>
<dbReference type="AlphaFoldDB" id="A0A2H0NJ77"/>
<comment type="caution">
    <text evidence="3">The sequence shown here is derived from an EMBL/GenBank/DDBJ whole genome shotgun (WGS) entry which is preliminary data.</text>
</comment>
<organism evidence="3 4">
    <name type="scientific">Candidatus Gottesmanbacteria bacterium CG11_big_fil_rev_8_21_14_0_20_37_11</name>
    <dbReference type="NCBI Taxonomy" id="1974575"/>
    <lineage>
        <taxon>Bacteria</taxon>
        <taxon>Candidatus Gottesmaniibacteriota</taxon>
    </lineage>
</organism>
<keyword evidence="1" id="KW-0472">Membrane</keyword>
<keyword evidence="1" id="KW-1133">Transmembrane helix</keyword>
<dbReference type="CDD" id="cd04186">
    <property type="entry name" value="GT_2_like_c"/>
    <property type="match status" value="1"/>
</dbReference>
<sequence>MELSIIITNFNTSSLLLRCLDSLHKALSYANIVDKSEIIVVDNASKDGSVSNVEQFYPKVKLIRNDKNYGFAKGSNQGIKVAEGKYILLLNSDTRINNVSLRPLTNEIRRDNRLGVVGGKLLNEDGSIQPSCGYFPDLWKVFIWMFFIDDIPFIQSIIHSYHVEDKSFYQKKRYIDWVTGACFMTTKEVIQDVGLIDEKIFMYGEEMEWCYRIKKKGYKILYTPESEIYHVKGASSSIQQAAGIIEELHSLIYFYQTHKSLLQTFILKVLLFLGVLLRIVVFGIIGRHSERIDIYVKAIKMVR</sequence>
<feature type="transmembrane region" description="Helical" evidence="1">
    <location>
        <begin position="265"/>
        <end position="285"/>
    </location>
</feature>
<dbReference type="Gene3D" id="3.90.550.10">
    <property type="entry name" value="Spore Coat Polysaccharide Biosynthesis Protein SpsA, Chain A"/>
    <property type="match status" value="1"/>
</dbReference>
<protein>
    <recommendedName>
        <fullName evidence="2">Glycosyltransferase 2-like domain-containing protein</fullName>
    </recommendedName>
</protein>
<evidence type="ECO:0000259" key="2">
    <source>
        <dbReference type="Pfam" id="PF00535"/>
    </source>
</evidence>
<keyword evidence="1" id="KW-0812">Transmembrane</keyword>
<dbReference type="SUPFAM" id="SSF53448">
    <property type="entry name" value="Nucleotide-diphospho-sugar transferases"/>
    <property type="match status" value="1"/>
</dbReference>
<evidence type="ECO:0000313" key="3">
    <source>
        <dbReference type="EMBL" id="PIR08943.1"/>
    </source>
</evidence>
<reference evidence="3 4" key="1">
    <citation type="submission" date="2017-09" db="EMBL/GenBank/DDBJ databases">
        <title>Depth-based differentiation of microbial function through sediment-hosted aquifers and enrichment of novel symbionts in the deep terrestrial subsurface.</title>
        <authorList>
            <person name="Probst A.J."/>
            <person name="Ladd B."/>
            <person name="Jarett J.K."/>
            <person name="Geller-Mcgrath D.E."/>
            <person name="Sieber C.M."/>
            <person name="Emerson J.B."/>
            <person name="Anantharaman K."/>
            <person name="Thomas B.C."/>
            <person name="Malmstrom R."/>
            <person name="Stieglmeier M."/>
            <person name="Klingl A."/>
            <person name="Woyke T."/>
            <person name="Ryan C.M."/>
            <person name="Banfield J.F."/>
        </authorList>
    </citation>
    <scope>NUCLEOTIDE SEQUENCE [LARGE SCALE GENOMIC DNA]</scope>
    <source>
        <strain evidence="3">CG11_big_fil_rev_8_21_14_0_20_37_11</strain>
    </source>
</reference>
<proteinExistence type="predicted"/>
<dbReference type="PANTHER" id="PTHR43179:SF7">
    <property type="entry name" value="RHAMNOSYLTRANSFERASE WBBL"/>
    <property type="match status" value="1"/>
</dbReference>
<dbReference type="InterPro" id="IPR029044">
    <property type="entry name" value="Nucleotide-diphossugar_trans"/>
</dbReference>
<evidence type="ECO:0000256" key="1">
    <source>
        <dbReference type="SAM" id="Phobius"/>
    </source>
</evidence>
<evidence type="ECO:0000313" key="4">
    <source>
        <dbReference type="Proteomes" id="UP000230707"/>
    </source>
</evidence>
<dbReference type="EMBL" id="PCWS01000008">
    <property type="protein sequence ID" value="PIR08943.1"/>
    <property type="molecule type" value="Genomic_DNA"/>
</dbReference>
<accession>A0A2H0NJ77</accession>